<accession>A0ACC2Q1C9</accession>
<dbReference type="Proteomes" id="UP001231649">
    <property type="component" value="Chromosome 31"/>
</dbReference>
<reference evidence="1" key="1">
    <citation type="submission" date="2023-03" db="EMBL/GenBank/DDBJ databases">
        <title>Chromosome-level genomes of two armyworms, Mythimna separata and Mythimna loreyi, provide insights into the biosynthesis and reception of sex pheromones.</title>
        <authorList>
            <person name="Zhao H."/>
        </authorList>
    </citation>
    <scope>NUCLEOTIDE SEQUENCE</scope>
    <source>
        <strain evidence="1">BeijingLab</strain>
    </source>
</reference>
<protein>
    <submittedName>
        <fullName evidence="1">Uncharacterized protein</fullName>
    </submittedName>
</protein>
<evidence type="ECO:0000313" key="1">
    <source>
        <dbReference type="EMBL" id="KAJ8705828.1"/>
    </source>
</evidence>
<proteinExistence type="predicted"/>
<sequence>MATYKKRPDFSGIRGQLYEAKLISLLYLRAVHDDDIEQFQIGANVADMGQFGDIIFKATVKGSDKPVGMFIQARHRKNLRSVIKSDLSAYFKSYLEIRRTINPDNLDWFFRGRFEDTEYLFVLYTNAKINLKTTSKNFVGNEFFAKTNYLIGTGHSVSQLDNQEEHIELLCGITMKEDMLHLAKRIAKCLKRNFVMLLDDELVLRYHVILAQRVVDVSDIQADGYRIASFRHDFLETNDEYLTIFKYALFEELRIIRKIDPTKLEQALSEFLNEPTDIVKLSKLIGSGITYHNGQLQLETTNKQIAEKYELSVKQTLISRLTFEKAVDLAAKEILSNFHFKVPAAFGNKDLTIGGNDANVERKLIYLVTKICELFKDYKIINKERVVTIDDSLDERILRLNGGSKVLRDKKLALSDLSEESQTRIVQTATVKIPGVEMKLERFLKGWLEPRSRSCEETEEVKTDWIDLTKRRKNMPVTSDRLEDLNILGADF</sequence>
<comment type="caution">
    <text evidence="1">The sequence shown here is derived from an EMBL/GenBank/DDBJ whole genome shotgun (WGS) entry which is preliminary data.</text>
</comment>
<dbReference type="EMBL" id="CM056807">
    <property type="protein sequence ID" value="KAJ8705828.1"/>
    <property type="molecule type" value="Genomic_DNA"/>
</dbReference>
<gene>
    <name evidence="1" type="ORF">PYW08_012874</name>
</gene>
<name>A0ACC2Q1C9_9NEOP</name>
<keyword evidence="2" id="KW-1185">Reference proteome</keyword>
<evidence type="ECO:0000313" key="2">
    <source>
        <dbReference type="Proteomes" id="UP001231649"/>
    </source>
</evidence>
<organism evidence="1 2">
    <name type="scientific">Mythimna loreyi</name>
    <dbReference type="NCBI Taxonomy" id="667449"/>
    <lineage>
        <taxon>Eukaryota</taxon>
        <taxon>Metazoa</taxon>
        <taxon>Ecdysozoa</taxon>
        <taxon>Arthropoda</taxon>
        <taxon>Hexapoda</taxon>
        <taxon>Insecta</taxon>
        <taxon>Pterygota</taxon>
        <taxon>Neoptera</taxon>
        <taxon>Endopterygota</taxon>
        <taxon>Lepidoptera</taxon>
        <taxon>Glossata</taxon>
        <taxon>Ditrysia</taxon>
        <taxon>Noctuoidea</taxon>
        <taxon>Noctuidae</taxon>
        <taxon>Noctuinae</taxon>
        <taxon>Hadenini</taxon>
        <taxon>Mythimna</taxon>
    </lineage>
</organism>